<dbReference type="EMBL" id="VSRR010148247">
    <property type="protein sequence ID" value="MPD05890.1"/>
    <property type="molecule type" value="Genomic_DNA"/>
</dbReference>
<feature type="compositionally biased region" description="Basic and acidic residues" evidence="1">
    <location>
        <begin position="1"/>
        <end position="14"/>
    </location>
</feature>
<feature type="region of interest" description="Disordered" evidence="1">
    <location>
        <begin position="1"/>
        <end position="34"/>
    </location>
</feature>
<organism evidence="2 3">
    <name type="scientific">Portunus trituberculatus</name>
    <name type="common">Swimming crab</name>
    <name type="synonym">Neptunus trituberculatus</name>
    <dbReference type="NCBI Taxonomy" id="210409"/>
    <lineage>
        <taxon>Eukaryota</taxon>
        <taxon>Metazoa</taxon>
        <taxon>Ecdysozoa</taxon>
        <taxon>Arthropoda</taxon>
        <taxon>Crustacea</taxon>
        <taxon>Multicrustacea</taxon>
        <taxon>Malacostraca</taxon>
        <taxon>Eumalacostraca</taxon>
        <taxon>Eucarida</taxon>
        <taxon>Decapoda</taxon>
        <taxon>Pleocyemata</taxon>
        <taxon>Brachyura</taxon>
        <taxon>Eubrachyura</taxon>
        <taxon>Portunoidea</taxon>
        <taxon>Portunidae</taxon>
        <taxon>Portuninae</taxon>
        <taxon>Portunus</taxon>
    </lineage>
</organism>
<name>A0A5B7KFG3_PORTR</name>
<evidence type="ECO:0000256" key="1">
    <source>
        <dbReference type="SAM" id="MobiDB-lite"/>
    </source>
</evidence>
<sequence length="84" mass="10294">MKEETKEIKVDKYKKQSNKNKNKENSSKNTKILSPRLFDFKNLTKRIEEQQDKNNEKNENKKIFRSHKLSSKIRRTATRTRRRR</sequence>
<gene>
    <name evidence="2" type="ORF">E2C01_101661</name>
</gene>
<dbReference type="AlphaFoldDB" id="A0A5B7KFG3"/>
<proteinExistence type="predicted"/>
<evidence type="ECO:0000313" key="2">
    <source>
        <dbReference type="EMBL" id="MPD05890.1"/>
    </source>
</evidence>
<feature type="region of interest" description="Disordered" evidence="1">
    <location>
        <begin position="49"/>
        <end position="84"/>
    </location>
</feature>
<keyword evidence="3" id="KW-1185">Reference proteome</keyword>
<comment type="caution">
    <text evidence="2">The sequence shown here is derived from an EMBL/GenBank/DDBJ whole genome shotgun (WGS) entry which is preliminary data.</text>
</comment>
<feature type="compositionally biased region" description="Basic residues" evidence="1">
    <location>
        <begin position="63"/>
        <end position="84"/>
    </location>
</feature>
<dbReference type="Proteomes" id="UP000324222">
    <property type="component" value="Unassembled WGS sequence"/>
</dbReference>
<accession>A0A5B7KFG3</accession>
<protein>
    <submittedName>
        <fullName evidence="2">Uncharacterized protein</fullName>
    </submittedName>
</protein>
<feature type="compositionally biased region" description="Basic and acidic residues" evidence="1">
    <location>
        <begin position="49"/>
        <end position="62"/>
    </location>
</feature>
<evidence type="ECO:0000313" key="3">
    <source>
        <dbReference type="Proteomes" id="UP000324222"/>
    </source>
</evidence>
<reference evidence="2 3" key="1">
    <citation type="submission" date="2019-05" db="EMBL/GenBank/DDBJ databases">
        <title>Another draft genome of Portunus trituberculatus and its Hox gene families provides insights of decapod evolution.</title>
        <authorList>
            <person name="Jeong J.-H."/>
            <person name="Song I."/>
            <person name="Kim S."/>
            <person name="Choi T."/>
            <person name="Kim D."/>
            <person name="Ryu S."/>
            <person name="Kim W."/>
        </authorList>
    </citation>
    <scope>NUCLEOTIDE SEQUENCE [LARGE SCALE GENOMIC DNA]</scope>
    <source>
        <tissue evidence="2">Muscle</tissue>
    </source>
</reference>